<dbReference type="RefSeq" id="WP_168197687.1">
    <property type="nucleotide sequence ID" value="NZ_KZ819120.1"/>
</dbReference>
<dbReference type="GO" id="GO:0005886">
    <property type="term" value="C:plasma membrane"/>
    <property type="evidence" value="ECO:0007669"/>
    <property type="project" value="TreeGrafter"/>
</dbReference>
<dbReference type="PANTHER" id="PTHR43531:SF5">
    <property type="entry name" value="METHYL-ACCEPTING CHEMOTAXIS PROTEIN III"/>
    <property type="match status" value="1"/>
</dbReference>
<organism evidence="9 10">
    <name type="scientific">Brenneria corticis</name>
    <dbReference type="NCBI Taxonomy" id="2173106"/>
    <lineage>
        <taxon>Bacteria</taxon>
        <taxon>Pseudomonadati</taxon>
        <taxon>Pseudomonadota</taxon>
        <taxon>Gammaproteobacteria</taxon>
        <taxon>Enterobacterales</taxon>
        <taxon>Pectobacteriaceae</taxon>
        <taxon>Brenneria</taxon>
    </lineage>
</organism>
<evidence type="ECO:0000313" key="9">
    <source>
        <dbReference type="EMBL" id="PWC09313.1"/>
    </source>
</evidence>
<dbReference type="AlphaFoldDB" id="A0A2U1TIS5"/>
<feature type="transmembrane region" description="Helical" evidence="6">
    <location>
        <begin position="20"/>
        <end position="40"/>
    </location>
</feature>
<comment type="caution">
    <text evidence="9">The sequence shown here is derived from an EMBL/GenBank/DDBJ whole genome shotgun (WGS) entry which is preliminary data.</text>
</comment>
<evidence type="ECO:0000256" key="3">
    <source>
        <dbReference type="ARBA" id="ARBA00023224"/>
    </source>
</evidence>
<dbReference type="GO" id="GO:0006935">
    <property type="term" value="P:chemotaxis"/>
    <property type="evidence" value="ECO:0007669"/>
    <property type="project" value="UniProtKB-KW"/>
</dbReference>
<dbReference type="GO" id="GO:0007165">
    <property type="term" value="P:signal transduction"/>
    <property type="evidence" value="ECO:0007669"/>
    <property type="project" value="UniProtKB-KW"/>
</dbReference>
<feature type="domain" description="HAMP" evidence="8">
    <location>
        <begin position="214"/>
        <end position="266"/>
    </location>
</feature>
<evidence type="ECO:0000256" key="4">
    <source>
        <dbReference type="ARBA" id="ARBA00029447"/>
    </source>
</evidence>
<proteinExistence type="inferred from homology"/>
<evidence type="ECO:0000256" key="1">
    <source>
        <dbReference type="ARBA" id="ARBA00004370"/>
    </source>
</evidence>
<dbReference type="InterPro" id="IPR004089">
    <property type="entry name" value="MCPsignal_dom"/>
</dbReference>
<dbReference type="Pfam" id="PF00672">
    <property type="entry name" value="HAMP"/>
    <property type="match status" value="1"/>
</dbReference>
<dbReference type="InterPro" id="IPR003660">
    <property type="entry name" value="HAMP_dom"/>
</dbReference>
<reference evidence="9 10" key="1">
    <citation type="submission" date="2018-04" db="EMBL/GenBank/DDBJ databases">
        <title>Brenneria corticis sp.nov.</title>
        <authorList>
            <person name="Li Y."/>
        </authorList>
    </citation>
    <scope>NUCLEOTIDE SEQUENCE [LARGE SCALE GENOMIC DNA]</scope>
    <source>
        <strain evidence="9 10">CFCC 11842</strain>
    </source>
</reference>
<feature type="transmembrane region" description="Helical" evidence="6">
    <location>
        <begin position="191"/>
        <end position="212"/>
    </location>
</feature>
<keyword evidence="10" id="KW-1185">Reference proteome</keyword>
<keyword evidence="6" id="KW-1133">Transmembrane helix</keyword>
<sequence length="544" mass="58816">MRALLERMLQVSIAKKLYGGFAVVLALIIIAVFFSALRFAEIRDLYTKTTLVSEINHYLDQSKIARVKFFYTLDEENANNMMKYVSQITAQQENARQLQWEESDWQHFLHLSEQMTQYQHELKEIALAASAVRAQKNADPIAGTAQDTAPWQRLKAADTQSIKTGFAVTDTLDRIASQLDEKNRQVINRSVAEIIVIGICAVLLGALIAGSVTRLIARSVRANLELAQRIAEGDLSVVEGRVRRDELGMLTQAMIDMTQKLCGLMIDIRDSAHQVAAASSSIADGNRNLSSRTDQQAAAMVETAASMEELTATVTNNADNARHAGQLARQASGNANRGGDIIKQVVTTMSDITGSSRKIADITSVINSIAFQTNILALNAAVEAARAGEQGRGFAVVASEVRNLAQRSSQAAREIETLIAESVMRVDEGASLVAKAGSAMHEIVTSIGAVDSIMNDISVASDEQSRGIAQIGDAVTDMDRTIQENAAMVSDSTSAALALEGQVARLASLIAVFRLPGSDIPAPMVTDQRSRFVALPEREQGSWV</sequence>
<evidence type="ECO:0000259" key="7">
    <source>
        <dbReference type="PROSITE" id="PS50111"/>
    </source>
</evidence>
<accession>A0A2U1TIS5</accession>
<dbReference type="PANTHER" id="PTHR43531">
    <property type="entry name" value="PROTEIN ICFG"/>
    <property type="match status" value="1"/>
</dbReference>
<keyword evidence="3 5" id="KW-0807">Transducer</keyword>
<dbReference type="SUPFAM" id="SSF58104">
    <property type="entry name" value="Methyl-accepting chemotaxis protein (MCP) signaling domain"/>
    <property type="match status" value="1"/>
</dbReference>
<dbReference type="CDD" id="cd11386">
    <property type="entry name" value="MCP_signal"/>
    <property type="match status" value="1"/>
</dbReference>
<evidence type="ECO:0000259" key="8">
    <source>
        <dbReference type="PROSITE" id="PS50885"/>
    </source>
</evidence>
<dbReference type="PROSITE" id="PS50111">
    <property type="entry name" value="CHEMOTAXIS_TRANSDUC_2"/>
    <property type="match status" value="1"/>
</dbReference>
<keyword evidence="6" id="KW-0472">Membrane</keyword>
<dbReference type="PROSITE" id="PS50885">
    <property type="entry name" value="HAMP"/>
    <property type="match status" value="1"/>
</dbReference>
<evidence type="ECO:0000313" key="10">
    <source>
        <dbReference type="Proteomes" id="UP000296159"/>
    </source>
</evidence>
<dbReference type="Pfam" id="PF00015">
    <property type="entry name" value="MCPsignal"/>
    <property type="match status" value="1"/>
</dbReference>
<gene>
    <name evidence="9" type="ORF">DDT56_24100</name>
</gene>
<feature type="domain" description="Methyl-accepting transducer" evidence="7">
    <location>
        <begin position="271"/>
        <end position="500"/>
    </location>
</feature>
<keyword evidence="6" id="KW-0812">Transmembrane</keyword>
<evidence type="ECO:0000256" key="2">
    <source>
        <dbReference type="ARBA" id="ARBA00022500"/>
    </source>
</evidence>
<dbReference type="FunFam" id="1.10.287.950:FF:000001">
    <property type="entry name" value="Methyl-accepting chemotaxis sensory transducer"/>
    <property type="match status" value="1"/>
</dbReference>
<name>A0A2U1TIS5_9GAMM</name>
<comment type="similarity">
    <text evidence="4">Belongs to the methyl-accepting chemotaxis (MCP) protein family.</text>
</comment>
<evidence type="ECO:0000256" key="6">
    <source>
        <dbReference type="SAM" id="Phobius"/>
    </source>
</evidence>
<dbReference type="InterPro" id="IPR051310">
    <property type="entry name" value="MCP_chemotaxis"/>
</dbReference>
<dbReference type="PRINTS" id="PR00260">
    <property type="entry name" value="CHEMTRNSDUCR"/>
</dbReference>
<keyword evidence="2" id="KW-0145">Chemotaxis</keyword>
<dbReference type="InterPro" id="IPR004090">
    <property type="entry name" value="Chemotax_Me-accpt_rcpt"/>
</dbReference>
<dbReference type="CDD" id="cd06225">
    <property type="entry name" value="HAMP"/>
    <property type="match status" value="1"/>
</dbReference>
<protein>
    <submittedName>
        <fullName evidence="9">Methyl-accepting chemotaxis protein</fullName>
    </submittedName>
</protein>
<dbReference type="Proteomes" id="UP000296159">
    <property type="component" value="Unassembled WGS sequence"/>
</dbReference>
<comment type="subcellular location">
    <subcellularLocation>
        <location evidence="1">Membrane</location>
    </subcellularLocation>
</comment>
<dbReference type="SMART" id="SM00283">
    <property type="entry name" value="MA"/>
    <property type="match status" value="1"/>
</dbReference>
<dbReference type="EMBL" id="QDKH01000059">
    <property type="protein sequence ID" value="PWC09313.1"/>
    <property type="molecule type" value="Genomic_DNA"/>
</dbReference>
<dbReference type="GO" id="GO:0004888">
    <property type="term" value="F:transmembrane signaling receptor activity"/>
    <property type="evidence" value="ECO:0007669"/>
    <property type="project" value="InterPro"/>
</dbReference>
<evidence type="ECO:0000256" key="5">
    <source>
        <dbReference type="PROSITE-ProRule" id="PRU00284"/>
    </source>
</evidence>
<dbReference type="Gene3D" id="1.10.287.950">
    <property type="entry name" value="Methyl-accepting chemotaxis protein"/>
    <property type="match status" value="1"/>
</dbReference>